<proteinExistence type="predicted"/>
<evidence type="ECO:0000313" key="1">
    <source>
        <dbReference type="EMBL" id="AEX63067.1"/>
    </source>
</evidence>
<reference evidence="1" key="1">
    <citation type="submission" date="2011-10" db="EMBL/GenBank/DDBJ databases">
        <title>Provirophages and transpovirons: unique mobilome of giant viruses.</title>
        <authorList>
            <person name="Desnues C."/>
            <person name="LaScola B."/>
            <person name="Yutin N."/>
            <person name="Fournous G."/>
            <person name="Koonin E."/>
            <person name="Raoult D."/>
        </authorList>
    </citation>
    <scope>NUCLEOTIDE SEQUENCE</scope>
    <source>
        <strain evidence="1">Mv13-mv</strain>
    </source>
</reference>
<protein>
    <submittedName>
        <fullName evidence="1">Uncharacterized protein</fullName>
    </submittedName>
</protein>
<accession>H2EG15</accession>
<dbReference type="EMBL" id="JN885999">
    <property type="protein sequence ID" value="AEX63067.1"/>
    <property type="molecule type" value="Genomic_DNA"/>
</dbReference>
<name>H2EG15_9VIRU</name>
<sequence length="41" mass="4627">MNKNFDQSMNDLDIVKLLETAESQINSTNLITLYLPANSNL</sequence>
<organism evidence="1">
    <name type="scientific">Moumouvirus sp. 'Monve'</name>
    <dbReference type="NCBI Taxonomy" id="1128131"/>
    <lineage>
        <taxon>Viruses</taxon>
        <taxon>Varidnaviria</taxon>
        <taxon>Bamfordvirae</taxon>
        <taxon>Nucleocytoviricota</taxon>
        <taxon>Megaviricetes</taxon>
        <taxon>Imitervirales</taxon>
        <taxon>Mimiviridae</taxon>
        <taxon>Megamimivirinae</taxon>
        <taxon>Moumouvirus</taxon>
    </lineage>
</organism>
<gene>
    <name evidence="1" type="ORF">mv_L865</name>
</gene>